<dbReference type="AlphaFoldDB" id="A0A8K0TTD5"/>
<dbReference type="PANTHER" id="PTHR21193">
    <property type="entry name" value="OXIDOREDUCTASE-LIKE DOMAIN-CONTAINING PROTEIN 1"/>
    <property type="match status" value="1"/>
</dbReference>
<accession>A0A8K0TTD5</accession>
<name>A0A8K0TTD5_9PEZI</name>
<feature type="region of interest" description="Disordered" evidence="1">
    <location>
        <begin position="19"/>
        <end position="100"/>
    </location>
</feature>
<feature type="compositionally biased region" description="Polar residues" evidence="1">
    <location>
        <begin position="24"/>
        <end position="34"/>
    </location>
</feature>
<feature type="domain" description="Oxidoreductase-like" evidence="2">
    <location>
        <begin position="137"/>
        <end position="180"/>
    </location>
</feature>
<evidence type="ECO:0000313" key="3">
    <source>
        <dbReference type="EMBL" id="KAH7375561.1"/>
    </source>
</evidence>
<dbReference type="GO" id="GO:0005739">
    <property type="term" value="C:mitochondrion"/>
    <property type="evidence" value="ECO:0007669"/>
    <property type="project" value="TreeGrafter"/>
</dbReference>
<keyword evidence="4" id="KW-1185">Reference proteome</keyword>
<feature type="compositionally biased region" description="Basic and acidic residues" evidence="1">
    <location>
        <begin position="178"/>
        <end position="187"/>
    </location>
</feature>
<gene>
    <name evidence="3" type="ORF">B0T11DRAFT_323567</name>
</gene>
<evidence type="ECO:0000256" key="1">
    <source>
        <dbReference type="SAM" id="MobiDB-lite"/>
    </source>
</evidence>
<dbReference type="Pfam" id="PF09791">
    <property type="entry name" value="Oxidored-like"/>
    <property type="match status" value="1"/>
</dbReference>
<sequence length="255" mass="27640">MAAPGRLLPRLRPFVAARAPSARFASTDTIKSQTPPTPIEPSKKQAHPIGPFYQAMLDTPMPTGQKTEQPPVTAAPKATPARKTPTEPQAEPSTSKQPPALAAFEKTAAEKAASIFGSTESRLKKMEEYRQSKSSVIEGVTVPPKPQEPDNCCMSGCVNCVWERFREDMEDFKAATAEVQRRQEAREAGVSGSEPVDVSLDDGSTGTDASLPTKPSAAKNMWDDSLYQDLPVGIREFMKTERKLKEAHGKEGTLG</sequence>
<dbReference type="InterPro" id="IPR019180">
    <property type="entry name" value="Oxidoreductase-like_N"/>
</dbReference>
<dbReference type="InterPro" id="IPR039251">
    <property type="entry name" value="OXLD1"/>
</dbReference>
<protein>
    <submittedName>
        <fullName evidence="3">Oxidoreductase-like protein</fullName>
    </submittedName>
</protein>
<feature type="region of interest" description="Disordered" evidence="1">
    <location>
        <begin position="178"/>
        <end position="219"/>
    </location>
</feature>
<proteinExistence type="predicted"/>
<dbReference type="OrthoDB" id="10064411at2759"/>
<evidence type="ECO:0000259" key="2">
    <source>
        <dbReference type="Pfam" id="PF09791"/>
    </source>
</evidence>
<dbReference type="EMBL" id="JAGPXD010000001">
    <property type="protein sequence ID" value="KAH7375561.1"/>
    <property type="molecule type" value="Genomic_DNA"/>
</dbReference>
<evidence type="ECO:0000313" key="4">
    <source>
        <dbReference type="Proteomes" id="UP000813385"/>
    </source>
</evidence>
<dbReference type="PANTHER" id="PTHR21193:SF3">
    <property type="entry name" value="OXIDOREDUCTASE-LIKE DOMAIN-CONTAINING PROTEIN 1"/>
    <property type="match status" value="1"/>
</dbReference>
<comment type="caution">
    <text evidence="3">The sequence shown here is derived from an EMBL/GenBank/DDBJ whole genome shotgun (WGS) entry which is preliminary data.</text>
</comment>
<reference evidence="3" key="1">
    <citation type="journal article" date="2021" name="Nat. Commun.">
        <title>Genetic determinants of endophytism in the Arabidopsis root mycobiome.</title>
        <authorList>
            <person name="Mesny F."/>
            <person name="Miyauchi S."/>
            <person name="Thiergart T."/>
            <person name="Pickel B."/>
            <person name="Atanasova L."/>
            <person name="Karlsson M."/>
            <person name="Huettel B."/>
            <person name="Barry K.W."/>
            <person name="Haridas S."/>
            <person name="Chen C."/>
            <person name="Bauer D."/>
            <person name="Andreopoulos W."/>
            <person name="Pangilinan J."/>
            <person name="LaButti K."/>
            <person name="Riley R."/>
            <person name="Lipzen A."/>
            <person name="Clum A."/>
            <person name="Drula E."/>
            <person name="Henrissat B."/>
            <person name="Kohler A."/>
            <person name="Grigoriev I.V."/>
            <person name="Martin F.M."/>
            <person name="Hacquard S."/>
        </authorList>
    </citation>
    <scope>NUCLEOTIDE SEQUENCE</scope>
    <source>
        <strain evidence="3">MPI-CAGE-AT-0016</strain>
    </source>
</reference>
<organism evidence="3 4">
    <name type="scientific">Plectosphaerella cucumerina</name>
    <dbReference type="NCBI Taxonomy" id="40658"/>
    <lineage>
        <taxon>Eukaryota</taxon>
        <taxon>Fungi</taxon>
        <taxon>Dikarya</taxon>
        <taxon>Ascomycota</taxon>
        <taxon>Pezizomycotina</taxon>
        <taxon>Sordariomycetes</taxon>
        <taxon>Hypocreomycetidae</taxon>
        <taxon>Glomerellales</taxon>
        <taxon>Plectosphaerellaceae</taxon>
        <taxon>Plectosphaerella</taxon>
    </lineage>
</organism>
<feature type="compositionally biased region" description="Low complexity" evidence="1">
    <location>
        <begin position="70"/>
        <end position="88"/>
    </location>
</feature>
<dbReference type="Proteomes" id="UP000813385">
    <property type="component" value="Unassembled WGS sequence"/>
</dbReference>